<evidence type="ECO:0000259" key="1">
    <source>
        <dbReference type="PROSITE" id="PS51782"/>
    </source>
</evidence>
<accession>A0A3E2TP55</accession>
<evidence type="ECO:0000313" key="3">
    <source>
        <dbReference type="Proteomes" id="UP000260773"/>
    </source>
</evidence>
<dbReference type="InterPro" id="IPR036779">
    <property type="entry name" value="LysM_dom_sf"/>
</dbReference>
<dbReference type="EMBL" id="QVEP01000012">
    <property type="protein sequence ID" value="RGB80253.1"/>
    <property type="molecule type" value="Genomic_DNA"/>
</dbReference>
<dbReference type="AlphaFoldDB" id="A0A3E2TP55"/>
<dbReference type="Gene3D" id="3.10.350.10">
    <property type="entry name" value="LysM domain"/>
    <property type="match status" value="2"/>
</dbReference>
<dbReference type="Pfam" id="PF01476">
    <property type="entry name" value="LysM"/>
    <property type="match status" value="2"/>
</dbReference>
<dbReference type="PANTHER" id="PTHR33734:SF22">
    <property type="entry name" value="MEMBRANE-BOUND LYTIC MUREIN TRANSGLYCOSYLASE D"/>
    <property type="match status" value="1"/>
</dbReference>
<dbReference type="PANTHER" id="PTHR33734">
    <property type="entry name" value="LYSM DOMAIN-CONTAINING GPI-ANCHORED PROTEIN 2"/>
    <property type="match status" value="1"/>
</dbReference>
<evidence type="ECO:0000313" key="2">
    <source>
        <dbReference type="EMBL" id="RGB80253.1"/>
    </source>
</evidence>
<dbReference type="RefSeq" id="WP_015514026.1">
    <property type="nucleotide sequence ID" value="NZ_JAQENQ010000001.1"/>
</dbReference>
<gene>
    <name evidence="2" type="ORF">DW070_06810</name>
</gene>
<dbReference type="GO" id="GO:0008932">
    <property type="term" value="F:lytic endotransglycosylase activity"/>
    <property type="evidence" value="ECO:0007669"/>
    <property type="project" value="TreeGrafter"/>
</dbReference>
<name>A0A3E2TP55_9FIRM</name>
<proteinExistence type="predicted"/>
<feature type="domain" description="LysM" evidence="1">
    <location>
        <begin position="20"/>
        <end position="64"/>
    </location>
</feature>
<protein>
    <submittedName>
        <fullName evidence="2">LysM peptidoglycan-binding domain-containing protein</fullName>
    </submittedName>
</protein>
<dbReference type="Proteomes" id="UP000260773">
    <property type="component" value="Unassembled WGS sequence"/>
</dbReference>
<organism evidence="2 3">
    <name type="scientific">Coprococcus catus</name>
    <dbReference type="NCBI Taxonomy" id="116085"/>
    <lineage>
        <taxon>Bacteria</taxon>
        <taxon>Bacillati</taxon>
        <taxon>Bacillota</taxon>
        <taxon>Clostridia</taxon>
        <taxon>Lachnospirales</taxon>
        <taxon>Lachnospiraceae</taxon>
        <taxon>Coprococcus</taxon>
    </lineage>
</organism>
<dbReference type="InterPro" id="IPR018392">
    <property type="entry name" value="LysM"/>
</dbReference>
<dbReference type="SUPFAM" id="SSF54106">
    <property type="entry name" value="LysM domain"/>
    <property type="match status" value="2"/>
</dbReference>
<comment type="caution">
    <text evidence="2">The sequence shown here is derived from an EMBL/GenBank/DDBJ whole genome shotgun (WGS) entry which is preliminary data.</text>
</comment>
<reference evidence="2 3" key="1">
    <citation type="submission" date="2018-08" db="EMBL/GenBank/DDBJ databases">
        <title>A genome reference for cultivated species of the human gut microbiota.</title>
        <authorList>
            <person name="Zou Y."/>
            <person name="Xue W."/>
            <person name="Luo G."/>
        </authorList>
    </citation>
    <scope>NUCLEOTIDE SEQUENCE [LARGE SCALE GENOMIC DNA]</scope>
    <source>
        <strain evidence="2 3">AF45-17</strain>
    </source>
</reference>
<dbReference type="CDD" id="cd00118">
    <property type="entry name" value="LysM"/>
    <property type="match status" value="2"/>
</dbReference>
<dbReference type="SMART" id="SM00257">
    <property type="entry name" value="LysM"/>
    <property type="match status" value="2"/>
</dbReference>
<sequence length="138" mass="15650">MTMNYYVSGENVNGRPCRGVVHVVKKGDTLYKISRVYDVKVADLIWMNPGVRIYNLQVGDKICVPVSSWEMPDADDGNAETLPYIVRAGETLDAILQTFRLTYEELQKLNEDISPAYAEGTVLNIPSNRILRRRQEAQ</sequence>
<dbReference type="PROSITE" id="PS51782">
    <property type="entry name" value="LYSM"/>
    <property type="match status" value="1"/>
</dbReference>